<name>A0A8K0IR82_COCNU</name>
<dbReference type="InterPro" id="IPR046960">
    <property type="entry name" value="PPR_At4g14850-like_plant"/>
</dbReference>
<feature type="repeat" description="PPR" evidence="2">
    <location>
        <begin position="66"/>
        <end position="100"/>
    </location>
</feature>
<keyword evidence="1" id="KW-0677">Repeat</keyword>
<reference evidence="3" key="1">
    <citation type="journal article" date="2017" name="Gigascience">
        <title>The genome draft of coconut (Cocos nucifera).</title>
        <authorList>
            <person name="Xiao Y."/>
            <person name="Xu P."/>
            <person name="Fan H."/>
            <person name="Baudouin L."/>
            <person name="Xia W."/>
            <person name="Bocs S."/>
            <person name="Xu J."/>
            <person name="Li Q."/>
            <person name="Guo A."/>
            <person name="Zhou L."/>
            <person name="Li J."/>
            <person name="Wu Y."/>
            <person name="Ma Z."/>
            <person name="Armero A."/>
            <person name="Issali A.E."/>
            <person name="Liu N."/>
            <person name="Peng M."/>
            <person name="Yang Y."/>
        </authorList>
    </citation>
    <scope>NUCLEOTIDE SEQUENCE</scope>
    <source>
        <tissue evidence="3">Spear leaf of Hainan Tall coconut</tissue>
    </source>
</reference>
<evidence type="ECO:0000256" key="2">
    <source>
        <dbReference type="PROSITE-ProRule" id="PRU00708"/>
    </source>
</evidence>
<accession>A0A8K0IR82</accession>
<dbReference type="InterPro" id="IPR046848">
    <property type="entry name" value="E_motif"/>
</dbReference>
<organism evidence="3 4">
    <name type="scientific">Cocos nucifera</name>
    <name type="common">Coconut palm</name>
    <dbReference type="NCBI Taxonomy" id="13894"/>
    <lineage>
        <taxon>Eukaryota</taxon>
        <taxon>Viridiplantae</taxon>
        <taxon>Streptophyta</taxon>
        <taxon>Embryophyta</taxon>
        <taxon>Tracheophyta</taxon>
        <taxon>Spermatophyta</taxon>
        <taxon>Magnoliopsida</taxon>
        <taxon>Liliopsida</taxon>
        <taxon>Arecaceae</taxon>
        <taxon>Arecoideae</taxon>
        <taxon>Cocoseae</taxon>
        <taxon>Attaleinae</taxon>
        <taxon>Cocos</taxon>
    </lineage>
</organism>
<dbReference type="PANTHER" id="PTHR47926">
    <property type="entry name" value="PENTATRICOPEPTIDE REPEAT-CONTAINING PROTEIN"/>
    <property type="match status" value="1"/>
</dbReference>
<keyword evidence="4" id="KW-1185">Reference proteome</keyword>
<sequence>MLYAALLQACTTSSSFSHGLQLHSHLLKSGLDDDHFVGNSLLSFYFKVSPDFSLTRRVFESLPNKDVISWTSMISGYVRGGRPAESLLMFAKMQAFGVEPNAAVVDMYGKNSALEDAWRVFHEMIEPNAICWTSMISACTRNGNVVVESSTVDMYAKCGLMEESHKVFDRMPTKNAVSWCALLGGYCKSGLSAVRQGKENGRGQEAIKLFDEMVREGTRPDYISFIGVLFACSHTGLVEEGRRVGLLEEAEDLINKAVCRDDSSLWAALLGACATHSSPAVAERIAKRMMELEPGYHLSYVLLANVYKMVGRWDDALKIRRLMRKRGVRKAPGKISDIRMNIIHRVGYDGGFAQNGRGQEAIKLFDEMVREGTRPDYISFIGVLFACSHTGLVKEGRKYFKLMNEDYGIAAGIEHYSCMVDLLSRVGLLEEAEDLINKAVCRDDSSLWAALLGACATHSSPAVAERIAKRMMELEPGYHLSYVLLANVYKMVGRWDDALKIRRLMRKRGVRKAPGKSGLK</sequence>
<dbReference type="PANTHER" id="PTHR47926:SF525">
    <property type="entry name" value="EMB2261"/>
    <property type="match status" value="1"/>
</dbReference>
<dbReference type="InterPro" id="IPR002885">
    <property type="entry name" value="PPR_rpt"/>
</dbReference>
<protein>
    <submittedName>
        <fullName evidence="3">Pentatricopeptide repeat-containing protein</fullName>
    </submittedName>
</protein>
<dbReference type="OrthoDB" id="185373at2759"/>
<dbReference type="EMBL" id="CM017883">
    <property type="protein sequence ID" value="KAG1365294.1"/>
    <property type="molecule type" value="Genomic_DNA"/>
</dbReference>
<dbReference type="NCBIfam" id="TIGR00756">
    <property type="entry name" value="PPR"/>
    <property type="match status" value="2"/>
</dbReference>
<dbReference type="AlphaFoldDB" id="A0A8K0IR82"/>
<proteinExistence type="predicted"/>
<evidence type="ECO:0000313" key="3">
    <source>
        <dbReference type="EMBL" id="KAG1365294.1"/>
    </source>
</evidence>
<dbReference type="Gene3D" id="1.25.40.10">
    <property type="entry name" value="Tetratricopeptide repeat domain"/>
    <property type="match status" value="5"/>
</dbReference>
<dbReference type="FunFam" id="1.25.40.10:FF:000090">
    <property type="entry name" value="Pentatricopeptide repeat-containing protein, chloroplastic"/>
    <property type="match status" value="1"/>
</dbReference>
<dbReference type="Pfam" id="PF20431">
    <property type="entry name" value="E_motif"/>
    <property type="match status" value="2"/>
</dbReference>
<reference evidence="3" key="2">
    <citation type="submission" date="2019-07" db="EMBL/GenBank/DDBJ databases">
        <authorList>
            <person name="Yang Y."/>
            <person name="Bocs S."/>
            <person name="Baudouin L."/>
        </authorList>
    </citation>
    <scope>NUCLEOTIDE SEQUENCE</scope>
    <source>
        <tissue evidence="3">Spear leaf of Hainan Tall coconut</tissue>
    </source>
</reference>
<dbReference type="Pfam" id="PF01535">
    <property type="entry name" value="PPR"/>
    <property type="match status" value="8"/>
</dbReference>
<dbReference type="Proteomes" id="UP000797356">
    <property type="component" value="Chromosome 12"/>
</dbReference>
<dbReference type="InterPro" id="IPR011990">
    <property type="entry name" value="TPR-like_helical_dom_sf"/>
</dbReference>
<dbReference type="GO" id="GO:0003723">
    <property type="term" value="F:RNA binding"/>
    <property type="evidence" value="ECO:0007669"/>
    <property type="project" value="InterPro"/>
</dbReference>
<dbReference type="SUPFAM" id="SSF48452">
    <property type="entry name" value="TPR-like"/>
    <property type="match status" value="1"/>
</dbReference>
<evidence type="ECO:0000256" key="1">
    <source>
        <dbReference type="ARBA" id="ARBA00022737"/>
    </source>
</evidence>
<dbReference type="PROSITE" id="PS51375">
    <property type="entry name" value="PPR"/>
    <property type="match status" value="1"/>
</dbReference>
<dbReference type="GO" id="GO:0009451">
    <property type="term" value="P:RNA modification"/>
    <property type="evidence" value="ECO:0007669"/>
    <property type="project" value="InterPro"/>
</dbReference>
<comment type="caution">
    <text evidence="3">The sequence shown here is derived from an EMBL/GenBank/DDBJ whole genome shotgun (WGS) entry which is preliminary data.</text>
</comment>
<evidence type="ECO:0000313" key="4">
    <source>
        <dbReference type="Proteomes" id="UP000797356"/>
    </source>
</evidence>
<gene>
    <name evidence="3" type="ORF">COCNU_12G002940</name>
</gene>